<comment type="caution">
    <text evidence="1">The sequence shown here is derived from an EMBL/GenBank/DDBJ whole genome shotgun (WGS) entry which is preliminary data.</text>
</comment>
<organism evidence="1 2">
    <name type="scientific">Sphingomonas aerophila</name>
    <dbReference type="NCBI Taxonomy" id="1344948"/>
    <lineage>
        <taxon>Bacteria</taxon>
        <taxon>Pseudomonadati</taxon>
        <taxon>Pseudomonadota</taxon>
        <taxon>Alphaproteobacteria</taxon>
        <taxon>Sphingomonadales</taxon>
        <taxon>Sphingomonadaceae</taxon>
        <taxon>Sphingomonas</taxon>
    </lineage>
</organism>
<dbReference type="RefSeq" id="WP_184060842.1">
    <property type="nucleotide sequence ID" value="NZ_JACIJK010000023.1"/>
</dbReference>
<keyword evidence="2" id="KW-1185">Reference proteome</keyword>
<accession>A0A7W9EW95</accession>
<name>A0A7W9EW95_9SPHN</name>
<sequence>MFDLVTETMDMARMRLVTLETVPLAARILPAIYTQSWSLQGVRTVDWSKFDDLFLKSAAADAPLKAFAMVEEG</sequence>
<dbReference type="Proteomes" id="UP000546200">
    <property type="component" value="Unassembled WGS sequence"/>
</dbReference>
<evidence type="ECO:0000313" key="2">
    <source>
        <dbReference type="Proteomes" id="UP000546200"/>
    </source>
</evidence>
<evidence type="ECO:0000313" key="1">
    <source>
        <dbReference type="EMBL" id="MBB5717065.1"/>
    </source>
</evidence>
<reference evidence="1 2" key="1">
    <citation type="submission" date="2020-08" db="EMBL/GenBank/DDBJ databases">
        <title>Genomic Encyclopedia of Type Strains, Phase IV (KMG-IV): sequencing the most valuable type-strain genomes for metagenomic binning, comparative biology and taxonomic classification.</title>
        <authorList>
            <person name="Goeker M."/>
        </authorList>
    </citation>
    <scope>NUCLEOTIDE SEQUENCE [LARGE SCALE GENOMIC DNA]</scope>
    <source>
        <strain evidence="1 2">DSM 100044</strain>
    </source>
</reference>
<gene>
    <name evidence="1" type="ORF">FHS94_003939</name>
</gene>
<dbReference type="AlphaFoldDB" id="A0A7W9EW95"/>
<protein>
    <submittedName>
        <fullName evidence="1">Uncharacterized protein</fullName>
    </submittedName>
</protein>
<proteinExistence type="predicted"/>
<dbReference type="EMBL" id="JACIJK010000023">
    <property type="protein sequence ID" value="MBB5717065.1"/>
    <property type="molecule type" value="Genomic_DNA"/>
</dbReference>